<accession>A0A8H5MQ01</accession>
<comment type="caution">
    <text evidence="2">The sequence shown here is derived from an EMBL/GenBank/DDBJ whole genome shotgun (WGS) entry which is preliminary data.</text>
</comment>
<dbReference type="AlphaFoldDB" id="A0A8H5MQ01"/>
<evidence type="ECO:0000313" key="2">
    <source>
        <dbReference type="EMBL" id="KAF5535825.1"/>
    </source>
</evidence>
<dbReference type="Proteomes" id="UP000582016">
    <property type="component" value="Unassembled WGS sequence"/>
</dbReference>
<proteinExistence type="predicted"/>
<evidence type="ECO:0000256" key="1">
    <source>
        <dbReference type="SAM" id="Phobius"/>
    </source>
</evidence>
<dbReference type="EMBL" id="JAAOAQ010000731">
    <property type="protein sequence ID" value="KAF5535825.1"/>
    <property type="molecule type" value="Genomic_DNA"/>
</dbReference>
<keyword evidence="1" id="KW-1133">Transmembrane helix</keyword>
<keyword evidence="1" id="KW-0472">Membrane</keyword>
<gene>
    <name evidence="2" type="ORF">FPHYL_13117</name>
</gene>
<evidence type="ECO:0000313" key="3">
    <source>
        <dbReference type="Proteomes" id="UP000582016"/>
    </source>
</evidence>
<feature type="transmembrane region" description="Helical" evidence="1">
    <location>
        <begin position="53"/>
        <end position="71"/>
    </location>
</feature>
<dbReference type="OrthoDB" id="5093201at2759"/>
<protein>
    <submittedName>
        <fullName evidence="2">Uncharacterized protein</fullName>
    </submittedName>
</protein>
<keyword evidence="3" id="KW-1185">Reference proteome</keyword>
<organism evidence="2 3">
    <name type="scientific">Fusarium phyllophilum</name>
    <dbReference type="NCBI Taxonomy" id="47803"/>
    <lineage>
        <taxon>Eukaryota</taxon>
        <taxon>Fungi</taxon>
        <taxon>Dikarya</taxon>
        <taxon>Ascomycota</taxon>
        <taxon>Pezizomycotina</taxon>
        <taxon>Sordariomycetes</taxon>
        <taxon>Hypocreomycetidae</taxon>
        <taxon>Hypocreales</taxon>
        <taxon>Nectriaceae</taxon>
        <taxon>Fusarium</taxon>
        <taxon>Fusarium fujikuroi species complex</taxon>
    </lineage>
</organism>
<name>A0A8H5MQ01_9HYPO</name>
<sequence length="160" mass="18342">MIKLSNLTGLISKMSPRNYQMPLDAYYSENIPSNSSTVSNTEAELQQDESISWGYIVFCILFSLFSLLTILRWTDFQLRIFCGSIDSGRWRAYFGMEVPRRLGQNNFKKVELGDGAPLAKKVVKKVRFYDDTTMIEDIEQLETRSNGVDCAGQDETKREL</sequence>
<keyword evidence="1" id="KW-0812">Transmembrane</keyword>
<reference evidence="2 3" key="1">
    <citation type="submission" date="2020-05" db="EMBL/GenBank/DDBJ databases">
        <title>Identification and distribution of gene clusters putatively required for synthesis of sphingolipid metabolism inhibitors in phylogenetically diverse species of the filamentous fungus Fusarium.</title>
        <authorList>
            <person name="Kim H.-S."/>
            <person name="Busman M."/>
            <person name="Brown D.W."/>
            <person name="Divon H."/>
            <person name="Uhlig S."/>
            <person name="Proctor R.H."/>
        </authorList>
    </citation>
    <scope>NUCLEOTIDE SEQUENCE [LARGE SCALE GENOMIC DNA]</scope>
    <source>
        <strain evidence="2 3">NRRL 13617</strain>
    </source>
</reference>